<sequence length="69" mass="7448">MEYEYNRSRSGPQVPMYRAPPSSSGAPSSIYPKIGPHPSNPPPPRPLPYQHIPNPSPSLGLGIKVAIKS</sequence>
<organism evidence="2 3">
    <name type="scientific">Trifolium pratense</name>
    <name type="common">Red clover</name>
    <dbReference type="NCBI Taxonomy" id="57577"/>
    <lineage>
        <taxon>Eukaryota</taxon>
        <taxon>Viridiplantae</taxon>
        <taxon>Streptophyta</taxon>
        <taxon>Embryophyta</taxon>
        <taxon>Tracheophyta</taxon>
        <taxon>Spermatophyta</taxon>
        <taxon>Magnoliopsida</taxon>
        <taxon>eudicotyledons</taxon>
        <taxon>Gunneridae</taxon>
        <taxon>Pentapetalae</taxon>
        <taxon>rosids</taxon>
        <taxon>fabids</taxon>
        <taxon>Fabales</taxon>
        <taxon>Fabaceae</taxon>
        <taxon>Papilionoideae</taxon>
        <taxon>50 kb inversion clade</taxon>
        <taxon>NPAAA clade</taxon>
        <taxon>Hologalegina</taxon>
        <taxon>IRL clade</taxon>
        <taxon>Trifolieae</taxon>
        <taxon>Trifolium</taxon>
    </lineage>
</organism>
<accession>A0A2K3PBQ6</accession>
<dbReference type="EMBL" id="ASHM01005494">
    <property type="protein sequence ID" value="PNY12717.1"/>
    <property type="molecule type" value="Genomic_DNA"/>
</dbReference>
<feature type="region of interest" description="Disordered" evidence="1">
    <location>
        <begin position="1"/>
        <end position="55"/>
    </location>
</feature>
<name>A0A2K3PBQ6_TRIPR</name>
<evidence type="ECO:0000313" key="2">
    <source>
        <dbReference type="EMBL" id="PNY12717.1"/>
    </source>
</evidence>
<evidence type="ECO:0000313" key="3">
    <source>
        <dbReference type="Proteomes" id="UP000236291"/>
    </source>
</evidence>
<gene>
    <name evidence="2" type="ORF">L195_g009352</name>
</gene>
<protein>
    <submittedName>
        <fullName evidence="2">Uncharacterized protein</fullName>
    </submittedName>
</protein>
<dbReference type="Proteomes" id="UP000236291">
    <property type="component" value="Unassembled WGS sequence"/>
</dbReference>
<proteinExistence type="predicted"/>
<reference evidence="2 3" key="2">
    <citation type="journal article" date="2017" name="Front. Plant Sci.">
        <title>Gene Classification and Mining of Molecular Markers Useful in Red Clover (Trifolium pratense) Breeding.</title>
        <authorList>
            <person name="Istvanek J."/>
            <person name="Dluhosova J."/>
            <person name="Dluhos P."/>
            <person name="Patkova L."/>
            <person name="Nedelnik J."/>
            <person name="Repkova J."/>
        </authorList>
    </citation>
    <scope>NUCLEOTIDE SEQUENCE [LARGE SCALE GENOMIC DNA]</scope>
    <source>
        <strain evidence="3">cv. Tatra</strain>
        <tissue evidence="2">Young leaves</tissue>
    </source>
</reference>
<feature type="non-terminal residue" evidence="2">
    <location>
        <position position="69"/>
    </location>
</feature>
<reference evidence="2 3" key="1">
    <citation type="journal article" date="2014" name="Am. J. Bot.">
        <title>Genome assembly and annotation for red clover (Trifolium pratense; Fabaceae).</title>
        <authorList>
            <person name="Istvanek J."/>
            <person name="Jaros M."/>
            <person name="Krenek A."/>
            <person name="Repkova J."/>
        </authorList>
    </citation>
    <scope>NUCLEOTIDE SEQUENCE [LARGE SCALE GENOMIC DNA]</scope>
    <source>
        <strain evidence="3">cv. Tatra</strain>
        <tissue evidence="2">Young leaves</tissue>
    </source>
</reference>
<comment type="caution">
    <text evidence="2">The sequence shown here is derived from an EMBL/GenBank/DDBJ whole genome shotgun (WGS) entry which is preliminary data.</text>
</comment>
<feature type="compositionally biased region" description="Pro residues" evidence="1">
    <location>
        <begin position="38"/>
        <end position="47"/>
    </location>
</feature>
<evidence type="ECO:0000256" key="1">
    <source>
        <dbReference type="SAM" id="MobiDB-lite"/>
    </source>
</evidence>
<dbReference type="AlphaFoldDB" id="A0A2K3PBQ6"/>
<feature type="compositionally biased region" description="Low complexity" evidence="1">
    <location>
        <begin position="19"/>
        <end position="37"/>
    </location>
</feature>